<feature type="compositionally biased region" description="Polar residues" evidence="3">
    <location>
        <begin position="116"/>
        <end position="130"/>
    </location>
</feature>
<dbReference type="InterPro" id="IPR051222">
    <property type="entry name" value="PPR/CCM1_RNA-binding"/>
</dbReference>
<evidence type="ECO:0000256" key="2">
    <source>
        <dbReference type="PROSITE-ProRule" id="PRU00708"/>
    </source>
</evidence>
<keyword evidence="1" id="KW-0677">Repeat</keyword>
<dbReference type="InterPro" id="IPR011990">
    <property type="entry name" value="TPR-like_helical_dom_sf"/>
</dbReference>
<sequence length="367" mass="41046">THTHTHTGGPPLLPLPLRARMAAKAFILPRFFNCTRQLHFLQHQQQQRRLLSLLQRCSSPSPAILPPFSPLSIVAATVPPLLPTLTLPPSTYTNTATCFCCSKRSLHCYSKRAFTTPASSQSSPPRFTNTDASFDWSDDDGDDSNKEQSLAHNNNKKKQEPLDKSKLPPPYDPFSKKPVIQEPEDPKDLQDIFHKMRTEGLTDYAIKMFDGLSKDGLTHEALALFAQIKDKGNMPDVVAHTAVIEAYANAGGRSKEALKTYERMLATGVNPNAYTYSVLIKGLSRDGKLKEARKYIMEMMGKGMKPNVSTYTTVFEAYVKEDKSDEARSLLEEMQGKGFRADEKAVREHLGKRGHVFRSLMSLLFGK</sequence>
<protein>
    <submittedName>
        <fullName evidence="4">Pentatricopeptide repeat-containing protein At4g38150</fullName>
    </submittedName>
</protein>
<evidence type="ECO:0000256" key="1">
    <source>
        <dbReference type="ARBA" id="ARBA00022737"/>
    </source>
</evidence>
<feature type="non-terminal residue" evidence="4">
    <location>
        <position position="1"/>
    </location>
</feature>
<dbReference type="PANTHER" id="PTHR47942">
    <property type="entry name" value="TETRATRICOPEPTIDE REPEAT (TPR)-LIKE SUPERFAMILY PROTEIN-RELATED"/>
    <property type="match status" value="1"/>
</dbReference>
<feature type="repeat" description="PPR" evidence="2">
    <location>
        <begin position="236"/>
        <end position="271"/>
    </location>
</feature>
<organism evidence="4">
    <name type="scientific">Anthurium amnicola</name>
    <dbReference type="NCBI Taxonomy" id="1678845"/>
    <lineage>
        <taxon>Eukaryota</taxon>
        <taxon>Viridiplantae</taxon>
        <taxon>Streptophyta</taxon>
        <taxon>Embryophyta</taxon>
        <taxon>Tracheophyta</taxon>
        <taxon>Spermatophyta</taxon>
        <taxon>Magnoliopsida</taxon>
        <taxon>Liliopsida</taxon>
        <taxon>Araceae</taxon>
        <taxon>Pothoideae</taxon>
        <taxon>Potheae</taxon>
        <taxon>Anthurium</taxon>
    </lineage>
</organism>
<dbReference type="Pfam" id="PF01535">
    <property type="entry name" value="PPR"/>
    <property type="match status" value="1"/>
</dbReference>
<evidence type="ECO:0000256" key="3">
    <source>
        <dbReference type="SAM" id="MobiDB-lite"/>
    </source>
</evidence>
<feature type="compositionally biased region" description="Basic and acidic residues" evidence="3">
    <location>
        <begin position="157"/>
        <end position="166"/>
    </location>
</feature>
<dbReference type="EMBL" id="GDJX01023082">
    <property type="protein sequence ID" value="JAT44854.1"/>
    <property type="molecule type" value="Transcribed_RNA"/>
</dbReference>
<feature type="region of interest" description="Disordered" evidence="3">
    <location>
        <begin position="115"/>
        <end position="187"/>
    </location>
</feature>
<reference evidence="4" key="1">
    <citation type="submission" date="2015-07" db="EMBL/GenBank/DDBJ databases">
        <title>Transcriptome Assembly of Anthurium amnicola.</title>
        <authorList>
            <person name="Suzuki J."/>
        </authorList>
    </citation>
    <scope>NUCLEOTIDE SEQUENCE</scope>
</reference>
<proteinExistence type="predicted"/>
<feature type="repeat" description="PPR" evidence="2">
    <location>
        <begin position="272"/>
        <end position="306"/>
    </location>
</feature>
<evidence type="ECO:0000313" key="4">
    <source>
        <dbReference type="EMBL" id="JAT44854.1"/>
    </source>
</evidence>
<dbReference type="PROSITE" id="PS51375">
    <property type="entry name" value="PPR"/>
    <property type="match status" value="3"/>
</dbReference>
<dbReference type="Gene3D" id="1.25.40.10">
    <property type="entry name" value="Tetratricopeptide repeat domain"/>
    <property type="match status" value="1"/>
</dbReference>
<gene>
    <name evidence="4" type="primary">At4g38150_0</name>
    <name evidence="4" type="ORF">g.30923</name>
</gene>
<accession>A0A1D1XR36</accession>
<dbReference type="NCBIfam" id="TIGR00756">
    <property type="entry name" value="PPR"/>
    <property type="match status" value="2"/>
</dbReference>
<dbReference type="AlphaFoldDB" id="A0A1D1XR36"/>
<name>A0A1D1XR36_9ARAE</name>
<dbReference type="PANTHER" id="PTHR47942:SF67">
    <property type="entry name" value="TETRATRICOPEPTIDE REPEAT (TPR)-LIKE SUPERFAMILY PROTEIN"/>
    <property type="match status" value="1"/>
</dbReference>
<feature type="repeat" description="PPR" evidence="2">
    <location>
        <begin position="307"/>
        <end position="341"/>
    </location>
</feature>
<dbReference type="InterPro" id="IPR002885">
    <property type="entry name" value="PPR_rpt"/>
</dbReference>
<dbReference type="Pfam" id="PF13041">
    <property type="entry name" value="PPR_2"/>
    <property type="match status" value="2"/>
</dbReference>